<comment type="caution">
    <text evidence="7">The sequence shown here is derived from an EMBL/GenBank/DDBJ whole genome shotgun (WGS) entry which is preliminary data.</text>
</comment>
<dbReference type="PROSITE" id="PS00130">
    <property type="entry name" value="U_DNA_GLYCOSYLASE"/>
    <property type="match status" value="1"/>
</dbReference>
<dbReference type="InterPro" id="IPR036895">
    <property type="entry name" value="Uracil-DNA_glycosylase-like_sf"/>
</dbReference>
<keyword evidence="2" id="KW-0227">DNA damage</keyword>
<gene>
    <name evidence="7" type="ORF">LSH36_222g00014</name>
</gene>
<accession>A0AAD9N463</accession>
<keyword evidence="3" id="KW-0378">Hydrolase</keyword>
<organism evidence="7 8">
    <name type="scientific">Paralvinella palmiformis</name>
    <dbReference type="NCBI Taxonomy" id="53620"/>
    <lineage>
        <taxon>Eukaryota</taxon>
        <taxon>Metazoa</taxon>
        <taxon>Spiralia</taxon>
        <taxon>Lophotrochozoa</taxon>
        <taxon>Annelida</taxon>
        <taxon>Polychaeta</taxon>
        <taxon>Sedentaria</taxon>
        <taxon>Canalipalpata</taxon>
        <taxon>Terebellida</taxon>
        <taxon>Terebelliformia</taxon>
        <taxon>Alvinellidae</taxon>
        <taxon>Paralvinella</taxon>
    </lineage>
</organism>
<dbReference type="PANTHER" id="PTHR11264:SF0">
    <property type="entry name" value="URACIL-DNA GLYCOSYLASE"/>
    <property type="match status" value="1"/>
</dbReference>
<dbReference type="Proteomes" id="UP001208570">
    <property type="component" value="Unassembled WGS sequence"/>
</dbReference>
<dbReference type="PANTHER" id="PTHR11264">
    <property type="entry name" value="URACIL-DNA GLYCOSYLASE"/>
    <property type="match status" value="1"/>
</dbReference>
<sequence length="92" mass="10991">MERASRPLKHWSTNKRKKSVESDNVEWKRILAPCFSTPNFKKMEIWLQKEYEENDVLPPTSLIFNVFNLTRYNEVKVVIIGQDPYHDHNQVS</sequence>
<dbReference type="GO" id="GO:0004844">
    <property type="term" value="F:uracil DNA N-glycosylase activity"/>
    <property type="evidence" value="ECO:0007669"/>
    <property type="project" value="InterPro"/>
</dbReference>
<dbReference type="SUPFAM" id="SSF52141">
    <property type="entry name" value="Uracil-DNA glycosylase-like"/>
    <property type="match status" value="1"/>
</dbReference>
<feature type="compositionally biased region" description="Basic residues" evidence="6">
    <location>
        <begin position="1"/>
        <end position="18"/>
    </location>
</feature>
<dbReference type="GO" id="GO:0097510">
    <property type="term" value="P:base-excision repair, AP site formation via deaminated base removal"/>
    <property type="evidence" value="ECO:0007669"/>
    <property type="project" value="TreeGrafter"/>
</dbReference>
<evidence type="ECO:0000256" key="2">
    <source>
        <dbReference type="ARBA" id="ARBA00022763"/>
    </source>
</evidence>
<keyword evidence="4" id="KW-0234">DNA repair</keyword>
<dbReference type="InterPro" id="IPR018085">
    <property type="entry name" value="Ura-DNA_Glyclase_AS"/>
</dbReference>
<dbReference type="Gene3D" id="3.40.470.10">
    <property type="entry name" value="Uracil-DNA glycosylase-like domain"/>
    <property type="match status" value="1"/>
</dbReference>
<keyword evidence="8" id="KW-1185">Reference proteome</keyword>
<comment type="similarity">
    <text evidence="1">Belongs to the uracil-DNA glycosylase (UDG) superfamily. UNG family.</text>
</comment>
<evidence type="ECO:0000313" key="7">
    <source>
        <dbReference type="EMBL" id="KAK2156070.1"/>
    </source>
</evidence>
<evidence type="ECO:0000256" key="4">
    <source>
        <dbReference type="ARBA" id="ARBA00023204"/>
    </source>
</evidence>
<evidence type="ECO:0000256" key="5">
    <source>
        <dbReference type="PROSITE-ProRule" id="PRU10072"/>
    </source>
</evidence>
<feature type="region of interest" description="Disordered" evidence="6">
    <location>
        <begin position="1"/>
        <end position="22"/>
    </location>
</feature>
<evidence type="ECO:0000256" key="1">
    <source>
        <dbReference type="ARBA" id="ARBA00008184"/>
    </source>
</evidence>
<name>A0AAD9N463_9ANNE</name>
<evidence type="ECO:0000256" key="3">
    <source>
        <dbReference type="ARBA" id="ARBA00022801"/>
    </source>
</evidence>
<dbReference type="AlphaFoldDB" id="A0AAD9N463"/>
<feature type="active site" description="Proton acceptor" evidence="5">
    <location>
        <position position="83"/>
    </location>
</feature>
<proteinExistence type="inferred from homology"/>
<dbReference type="InterPro" id="IPR002043">
    <property type="entry name" value="UDG_fam1"/>
</dbReference>
<protein>
    <recommendedName>
        <fullName evidence="9">Uracil-DNA glycosylase</fullName>
    </recommendedName>
</protein>
<evidence type="ECO:0008006" key="9">
    <source>
        <dbReference type="Google" id="ProtNLM"/>
    </source>
</evidence>
<evidence type="ECO:0000256" key="6">
    <source>
        <dbReference type="SAM" id="MobiDB-lite"/>
    </source>
</evidence>
<reference evidence="7" key="1">
    <citation type="journal article" date="2023" name="Mol. Biol. Evol.">
        <title>Third-Generation Sequencing Reveals the Adaptive Role of the Epigenome in Three Deep-Sea Polychaetes.</title>
        <authorList>
            <person name="Perez M."/>
            <person name="Aroh O."/>
            <person name="Sun Y."/>
            <person name="Lan Y."/>
            <person name="Juniper S.K."/>
            <person name="Young C.R."/>
            <person name="Angers B."/>
            <person name="Qian P.Y."/>
        </authorList>
    </citation>
    <scope>NUCLEOTIDE SEQUENCE</scope>
    <source>
        <strain evidence="7">P08H-3</strain>
    </source>
</reference>
<evidence type="ECO:0000313" key="8">
    <source>
        <dbReference type="Proteomes" id="UP001208570"/>
    </source>
</evidence>
<dbReference type="EMBL" id="JAODUP010000222">
    <property type="protein sequence ID" value="KAK2156070.1"/>
    <property type="molecule type" value="Genomic_DNA"/>
</dbReference>